<name>A0A2J6Q0I7_9HELO</name>
<dbReference type="OrthoDB" id="5367487at2759"/>
<dbReference type="EMBL" id="KZ613487">
    <property type="protein sequence ID" value="PMD19799.1"/>
    <property type="molecule type" value="Genomic_DNA"/>
</dbReference>
<dbReference type="STRING" id="1745343.A0A2J6Q0I7"/>
<evidence type="ECO:0000313" key="1">
    <source>
        <dbReference type="EMBL" id="PMD19799.1"/>
    </source>
</evidence>
<evidence type="ECO:0000313" key="2">
    <source>
        <dbReference type="Proteomes" id="UP000235672"/>
    </source>
</evidence>
<dbReference type="PANTHER" id="PTHR47431">
    <property type="entry name" value="ZN(II)2CYS6 TRANSCRIPTION FACTOR (EUROFUNG)-RELATED"/>
    <property type="match status" value="1"/>
</dbReference>
<dbReference type="Proteomes" id="UP000235672">
    <property type="component" value="Unassembled WGS sequence"/>
</dbReference>
<gene>
    <name evidence="1" type="ORF">NA56DRAFT_705033</name>
</gene>
<accession>A0A2J6Q0I7</accession>
<proteinExistence type="predicted"/>
<organism evidence="1 2">
    <name type="scientific">Hyaloscypha hepaticicola</name>
    <dbReference type="NCBI Taxonomy" id="2082293"/>
    <lineage>
        <taxon>Eukaryota</taxon>
        <taxon>Fungi</taxon>
        <taxon>Dikarya</taxon>
        <taxon>Ascomycota</taxon>
        <taxon>Pezizomycotina</taxon>
        <taxon>Leotiomycetes</taxon>
        <taxon>Helotiales</taxon>
        <taxon>Hyaloscyphaceae</taxon>
        <taxon>Hyaloscypha</taxon>
    </lineage>
</organism>
<keyword evidence="2" id="KW-1185">Reference proteome</keyword>
<protein>
    <submittedName>
        <fullName evidence="1">Uncharacterized protein</fullName>
    </submittedName>
</protein>
<dbReference type="PANTHER" id="PTHR47431:SF1">
    <property type="entry name" value="ZN(II)2CYS6 TRANSCRIPTION FACTOR (EUROFUNG)"/>
    <property type="match status" value="1"/>
</dbReference>
<reference evidence="1 2" key="1">
    <citation type="submission" date="2016-05" db="EMBL/GenBank/DDBJ databases">
        <title>A degradative enzymes factory behind the ericoid mycorrhizal symbiosis.</title>
        <authorList>
            <consortium name="DOE Joint Genome Institute"/>
            <person name="Martino E."/>
            <person name="Morin E."/>
            <person name="Grelet G."/>
            <person name="Kuo A."/>
            <person name="Kohler A."/>
            <person name="Daghino S."/>
            <person name="Barry K."/>
            <person name="Choi C."/>
            <person name="Cichocki N."/>
            <person name="Clum A."/>
            <person name="Copeland A."/>
            <person name="Hainaut M."/>
            <person name="Haridas S."/>
            <person name="Labutti K."/>
            <person name="Lindquist E."/>
            <person name="Lipzen A."/>
            <person name="Khouja H.-R."/>
            <person name="Murat C."/>
            <person name="Ohm R."/>
            <person name="Olson A."/>
            <person name="Spatafora J."/>
            <person name="Veneault-Fourrey C."/>
            <person name="Henrissat B."/>
            <person name="Grigoriev I."/>
            <person name="Martin F."/>
            <person name="Perotto S."/>
        </authorList>
    </citation>
    <scope>NUCLEOTIDE SEQUENCE [LARGE SCALE GENOMIC DNA]</scope>
    <source>
        <strain evidence="1 2">UAMH 7357</strain>
    </source>
</reference>
<sequence length="182" mass="19818">MVTEVATILLHRTHSQLDSTPTQPITSCAPHHPVPPGQNCSLHASLTISSALSITKLIALPTPLTKHTHFFTCVLTLASIVHLSCWSAIQPLSQDEDLRQQLALHNGALKALWEVWPCAGRAWEQVRGVLREVFKARKAATEAGFWGNFMDEEAMGSSVEDESMLDGFQLTSLGCGQTFGSV</sequence>
<dbReference type="AlphaFoldDB" id="A0A2J6Q0I7"/>